<dbReference type="EMBL" id="NKUJ01000073">
    <property type="protein sequence ID" value="RMJ14981.1"/>
    <property type="molecule type" value="Genomic_DNA"/>
</dbReference>
<comment type="caution">
    <text evidence="2">The sequence shown here is derived from an EMBL/GenBank/DDBJ whole genome shotgun (WGS) entry which is preliminary data.</text>
</comment>
<dbReference type="AlphaFoldDB" id="A0A3M2SBN9"/>
<evidence type="ECO:0000256" key="1">
    <source>
        <dbReference type="SAM" id="SignalP"/>
    </source>
</evidence>
<feature type="chain" id="PRO_5018045679" evidence="1">
    <location>
        <begin position="21"/>
        <end position="191"/>
    </location>
</feature>
<feature type="signal peptide" evidence="1">
    <location>
        <begin position="1"/>
        <end position="20"/>
    </location>
</feature>
<protein>
    <submittedName>
        <fullName evidence="2">Uncharacterized protein</fullName>
    </submittedName>
</protein>
<evidence type="ECO:0000313" key="2">
    <source>
        <dbReference type="EMBL" id="RMJ14981.1"/>
    </source>
</evidence>
<keyword evidence="3" id="KW-1185">Reference proteome</keyword>
<accession>A0A3M2SBN9</accession>
<evidence type="ECO:0000313" key="3">
    <source>
        <dbReference type="Proteomes" id="UP000277212"/>
    </source>
</evidence>
<dbReference type="STRING" id="2010991.A0A3M2SBN9"/>
<gene>
    <name evidence="2" type="ORF">CDV36_005334</name>
</gene>
<sequence length="191" mass="22245">MQHQTSTLRILISFMRGVHQVVFSDQDAEDTQFWETLFFELTLKWKAASQYVLHYRFSWVLEYLQNGALPQETTKAQEIMRDALQESLLVKTKHPYSYDVGVSKSGHLHPDLDLDTVWIQELLKSECDIPRLVPRLKHDLPSVNFLALCTIYGILIPQLWEQTVLQLKEMVDRVCQQAGTQYSVLYQQLCG</sequence>
<proteinExistence type="predicted"/>
<organism evidence="2 3">
    <name type="scientific">Fusarium kuroshium</name>
    <dbReference type="NCBI Taxonomy" id="2010991"/>
    <lineage>
        <taxon>Eukaryota</taxon>
        <taxon>Fungi</taxon>
        <taxon>Dikarya</taxon>
        <taxon>Ascomycota</taxon>
        <taxon>Pezizomycotina</taxon>
        <taxon>Sordariomycetes</taxon>
        <taxon>Hypocreomycetidae</taxon>
        <taxon>Hypocreales</taxon>
        <taxon>Nectriaceae</taxon>
        <taxon>Fusarium</taxon>
        <taxon>Fusarium solani species complex</taxon>
    </lineage>
</organism>
<reference evidence="2 3" key="1">
    <citation type="submission" date="2017-06" db="EMBL/GenBank/DDBJ databases">
        <title>Comparative genomic analysis of Ambrosia Fusariam Clade fungi.</title>
        <authorList>
            <person name="Stajich J.E."/>
            <person name="Carrillo J."/>
            <person name="Kijimoto T."/>
            <person name="Eskalen A."/>
            <person name="O'Donnell K."/>
            <person name="Kasson M."/>
        </authorList>
    </citation>
    <scope>NUCLEOTIDE SEQUENCE [LARGE SCALE GENOMIC DNA]</scope>
    <source>
        <strain evidence="2">UCR3666</strain>
    </source>
</reference>
<dbReference type="Proteomes" id="UP000277212">
    <property type="component" value="Unassembled WGS sequence"/>
</dbReference>
<keyword evidence="1" id="KW-0732">Signal</keyword>
<name>A0A3M2SBN9_9HYPO</name>
<dbReference type="OrthoDB" id="5106194at2759"/>